<dbReference type="Proteomes" id="UP000254720">
    <property type="component" value="Unassembled WGS sequence"/>
</dbReference>
<dbReference type="AlphaFoldDB" id="A0A370GN17"/>
<name>A0A370GN17_9COXI</name>
<comment type="caution">
    <text evidence="2">The sequence shown here is derived from an EMBL/GenBank/DDBJ whole genome shotgun (WGS) entry which is preliminary data.</text>
</comment>
<keyword evidence="1" id="KW-1133">Transmembrane helix</keyword>
<dbReference type="Gene3D" id="1.10.3730.20">
    <property type="match status" value="1"/>
</dbReference>
<evidence type="ECO:0008006" key="4">
    <source>
        <dbReference type="Google" id="ProtNLM"/>
    </source>
</evidence>
<feature type="transmembrane region" description="Helical" evidence="1">
    <location>
        <begin position="43"/>
        <end position="62"/>
    </location>
</feature>
<accession>A0A370GN17</accession>
<organism evidence="2 3">
    <name type="scientific">Aquicella lusitana</name>
    <dbReference type="NCBI Taxonomy" id="254246"/>
    <lineage>
        <taxon>Bacteria</taxon>
        <taxon>Pseudomonadati</taxon>
        <taxon>Pseudomonadota</taxon>
        <taxon>Gammaproteobacteria</taxon>
        <taxon>Legionellales</taxon>
        <taxon>Coxiellaceae</taxon>
        <taxon>Aquicella</taxon>
    </lineage>
</organism>
<reference evidence="2 3" key="1">
    <citation type="submission" date="2018-07" db="EMBL/GenBank/DDBJ databases">
        <title>Genomic Encyclopedia of Type Strains, Phase IV (KMG-IV): sequencing the most valuable type-strain genomes for metagenomic binning, comparative biology and taxonomic classification.</title>
        <authorList>
            <person name="Goeker M."/>
        </authorList>
    </citation>
    <scope>NUCLEOTIDE SEQUENCE [LARGE SCALE GENOMIC DNA]</scope>
    <source>
        <strain evidence="2 3">DSM 16500</strain>
    </source>
</reference>
<evidence type="ECO:0000313" key="3">
    <source>
        <dbReference type="Proteomes" id="UP000254720"/>
    </source>
</evidence>
<dbReference type="SUPFAM" id="SSF103481">
    <property type="entry name" value="Multidrug resistance efflux transporter EmrE"/>
    <property type="match status" value="1"/>
</dbReference>
<keyword evidence="1" id="KW-0812">Transmembrane</keyword>
<feature type="transmembrane region" description="Helical" evidence="1">
    <location>
        <begin position="12"/>
        <end position="31"/>
    </location>
</feature>
<dbReference type="InterPro" id="IPR037185">
    <property type="entry name" value="EmrE-like"/>
</dbReference>
<gene>
    <name evidence="2" type="ORF">C8D86_1071</name>
</gene>
<keyword evidence="3" id="KW-1185">Reference proteome</keyword>
<evidence type="ECO:0000256" key="1">
    <source>
        <dbReference type="SAM" id="Phobius"/>
    </source>
</evidence>
<dbReference type="EMBL" id="QQAX01000007">
    <property type="protein sequence ID" value="RDI45125.1"/>
    <property type="molecule type" value="Genomic_DNA"/>
</dbReference>
<feature type="transmembrane region" description="Helical" evidence="1">
    <location>
        <begin position="74"/>
        <end position="93"/>
    </location>
</feature>
<evidence type="ECO:0000313" key="2">
    <source>
        <dbReference type="EMBL" id="RDI45125.1"/>
    </source>
</evidence>
<sequence>MQANLQFKFHILLLICLNIALQITTFCLMKFSWVYAQHSTIKLINYITLLAFSASFLRAFIWQHILKVNNLASSYLPNAIIPSLLLLAGYFLFDEQITLFNALGSLIILAGLALFIRSTVKR</sequence>
<feature type="transmembrane region" description="Helical" evidence="1">
    <location>
        <begin position="99"/>
        <end position="116"/>
    </location>
</feature>
<dbReference type="RefSeq" id="WP_114833999.1">
    <property type="nucleotide sequence ID" value="NZ_LR699114.1"/>
</dbReference>
<keyword evidence="1" id="KW-0472">Membrane</keyword>
<protein>
    <recommendedName>
        <fullName evidence="4">EamA-like transporter family protein</fullName>
    </recommendedName>
</protein>
<proteinExistence type="predicted"/>